<keyword evidence="2" id="KW-1185">Reference proteome</keyword>
<gene>
    <name evidence="1" type="ORF">AWC38_SpisGene23896</name>
</gene>
<evidence type="ECO:0000313" key="2">
    <source>
        <dbReference type="Proteomes" id="UP000225706"/>
    </source>
</evidence>
<organism evidence="1 2">
    <name type="scientific">Stylophora pistillata</name>
    <name type="common">Smooth cauliflower coral</name>
    <dbReference type="NCBI Taxonomy" id="50429"/>
    <lineage>
        <taxon>Eukaryota</taxon>
        <taxon>Metazoa</taxon>
        <taxon>Cnidaria</taxon>
        <taxon>Anthozoa</taxon>
        <taxon>Hexacorallia</taxon>
        <taxon>Scleractinia</taxon>
        <taxon>Astrocoeniina</taxon>
        <taxon>Pocilloporidae</taxon>
        <taxon>Stylophora</taxon>
    </lineage>
</organism>
<dbReference type="PANTHER" id="PTHR47510">
    <property type="entry name" value="REVERSE TRANSCRIPTASE DOMAIN-CONTAINING PROTEIN"/>
    <property type="match status" value="1"/>
</dbReference>
<sequence>MYDENSVQTLPPFRLSDYNLIILCPKTRPVREDSLRKQMSRRDTGASRKLELGRYFCGIDWSLLERTHGCAAKLQLFMDVVETGLDIIMPVKKSKIHARDAPSVSLEFKDLVKLRKNAFSNSDVSLFHYYRNGVNREGKALHGRFYASKVNQLMHTNPSQKWNSVKRIAGMIPATDTDTVTSCLQIEGTESLSEYNIANMINAALVEPLECFERLEFVPTPEVESTLFTIPESSVFFGASKVEPLKNVDDTTIAEIVPRRATSKVLFTLLKPGRAINE</sequence>
<dbReference type="Proteomes" id="UP000225706">
    <property type="component" value="Unassembled WGS sequence"/>
</dbReference>
<accession>A0A2B4R1D8</accession>
<name>A0A2B4R1D8_STYPI</name>
<evidence type="ECO:0000313" key="1">
    <source>
        <dbReference type="EMBL" id="PFX12184.1"/>
    </source>
</evidence>
<comment type="caution">
    <text evidence="1">The sequence shown here is derived from an EMBL/GenBank/DDBJ whole genome shotgun (WGS) entry which is preliminary data.</text>
</comment>
<dbReference type="AlphaFoldDB" id="A0A2B4R1D8"/>
<dbReference type="EMBL" id="LSMT01001530">
    <property type="protein sequence ID" value="PFX12184.1"/>
    <property type="molecule type" value="Genomic_DNA"/>
</dbReference>
<proteinExistence type="predicted"/>
<protein>
    <submittedName>
        <fullName evidence="1">Uncharacterized protein</fullName>
    </submittedName>
</protein>
<reference evidence="2" key="1">
    <citation type="journal article" date="2017" name="bioRxiv">
        <title>Comparative analysis of the genomes of Stylophora pistillata and Acropora digitifera provides evidence for extensive differences between species of corals.</title>
        <authorList>
            <person name="Voolstra C.R."/>
            <person name="Li Y."/>
            <person name="Liew Y.J."/>
            <person name="Baumgarten S."/>
            <person name="Zoccola D."/>
            <person name="Flot J.-F."/>
            <person name="Tambutte S."/>
            <person name="Allemand D."/>
            <person name="Aranda M."/>
        </authorList>
    </citation>
    <scope>NUCLEOTIDE SEQUENCE [LARGE SCALE GENOMIC DNA]</scope>
</reference>
<dbReference type="PANTHER" id="PTHR47510:SF3">
    <property type="entry name" value="ENDO_EXONUCLEASE_PHOSPHATASE DOMAIN-CONTAINING PROTEIN"/>
    <property type="match status" value="1"/>
</dbReference>